<dbReference type="EMBL" id="JBEPTF010000001">
    <property type="protein sequence ID" value="MET4682843.1"/>
    <property type="molecule type" value="Genomic_DNA"/>
</dbReference>
<protein>
    <submittedName>
        <fullName evidence="1">Uncharacterized protein</fullName>
    </submittedName>
</protein>
<evidence type="ECO:0000313" key="2">
    <source>
        <dbReference type="Proteomes" id="UP001549313"/>
    </source>
</evidence>
<dbReference type="RefSeq" id="WP_354087782.1">
    <property type="nucleotide sequence ID" value="NZ_JBEPTF010000001.1"/>
</dbReference>
<dbReference type="Proteomes" id="UP001549313">
    <property type="component" value="Unassembled WGS sequence"/>
</dbReference>
<sequence length="241" mass="26689">MTLIRSLWPWTPDFGSRPIEVEGEQTAAVFLNRSEAEVVEAARLLAADLPLAQGTRVGWFMADEVLADDTIGGLLLYVDDGQTRMAQRFLRDQAGALTVHFELLVLESLLQGQRLTRTALRNAAVVYDHLGVARCRAYANFDIGGYAWAKLGACPENPARVRAELKDRLDQAGDAFTPYEREMLRRLIDAASAQTLMRDLASAVGADDKPLGRPLLIGYSWSASWDLQDVAQRRRVTEALS</sequence>
<comment type="caution">
    <text evidence="1">The sequence shown here is derived from an EMBL/GenBank/DDBJ whole genome shotgun (WGS) entry which is preliminary data.</text>
</comment>
<evidence type="ECO:0000313" key="1">
    <source>
        <dbReference type="EMBL" id="MET4682843.1"/>
    </source>
</evidence>
<reference evidence="1 2" key="1">
    <citation type="submission" date="2024-06" db="EMBL/GenBank/DDBJ databases">
        <title>Sorghum-associated microbial communities from plants grown in Nebraska, USA.</title>
        <authorList>
            <person name="Schachtman D."/>
        </authorList>
    </citation>
    <scope>NUCLEOTIDE SEQUENCE [LARGE SCALE GENOMIC DNA]</scope>
    <source>
        <strain evidence="1 2">2814</strain>
    </source>
</reference>
<gene>
    <name evidence="1" type="ORF">ABIE19_000752</name>
</gene>
<organism evidence="1 2">
    <name type="scientific">Brevundimonas faecalis</name>
    <dbReference type="NCBI Taxonomy" id="947378"/>
    <lineage>
        <taxon>Bacteria</taxon>
        <taxon>Pseudomonadati</taxon>
        <taxon>Pseudomonadota</taxon>
        <taxon>Alphaproteobacteria</taxon>
        <taxon>Caulobacterales</taxon>
        <taxon>Caulobacteraceae</taxon>
        <taxon>Brevundimonas</taxon>
    </lineage>
</organism>
<proteinExistence type="predicted"/>
<accession>A0ABV2R9Z9</accession>
<keyword evidence="2" id="KW-1185">Reference proteome</keyword>
<name>A0ABV2R9Z9_9CAUL</name>